<keyword evidence="7" id="KW-1015">Disulfide bond</keyword>
<feature type="compositionally biased region" description="Basic residues" evidence="9">
    <location>
        <begin position="20"/>
        <end position="29"/>
    </location>
</feature>
<gene>
    <name evidence="12" type="ORF">ACHAW5_004715</name>
</gene>
<feature type="compositionally biased region" description="Low complexity" evidence="9">
    <location>
        <begin position="45"/>
        <end position="61"/>
    </location>
</feature>
<comment type="similarity">
    <text evidence="2">Belongs to the class-I pyridine nucleotide-disulfide oxidoreductase family.</text>
</comment>
<name>A0ABD3MHP4_9STRA</name>
<dbReference type="Gene3D" id="3.50.50.60">
    <property type="entry name" value="FAD/NAD(P)-binding domain"/>
    <property type="match status" value="1"/>
</dbReference>
<protein>
    <recommendedName>
        <fullName evidence="11">FAD/NAD(P)-binding domain-containing protein</fullName>
    </recommendedName>
</protein>
<sequence length="611" mass="65294">MLLLPTLLTAAASLASTSIGHRHHRHTDHRRRDNPRGSSRPRIGSAMSASSSRSSSSSSSSWRPWPHATPDDLDLASSLSIWPLDSYNADLLNEVRHRDYVNPVPSGVYDLAVIGAGAGGLVSSRQAARRGARSCMISAELAGGDCLNAGCVPSKALLRCARLIREVRKAAVRDNEYGIRLRNRRGSSEGEGEGGGASDDLEVAVDFPRIMERMRLLRSRIAHVDGHARGTSLGAHVYQGRGAFLSPNTIEVVEHGRRMGDPANPILSFRNAVVATGGRPRLPPDVPGLVDAPYTTNVDLFNLDVLPPRMVVLGSGVVAMEMAQAFATFGSDVTVVASGRSGRILPGADADAVDVLRSALEDDGVTFVGGATVREVRTLRRGHSPSPSMGGSGGGETPLPLMRISLALNDGGGEIDLECECLLVAMGRTANVESLGLDDANVRYDPSHGILVDEYSRSITNPNVYAVGDCVAHVPRLTHVSGEMAKVVVQNSLFGGQWKLSSLVVPAVMYTDPEYAVVRNVSIFVDENGHVVPRTAKTARDNNDDDDDDGDGGGGSLDVYRADLRHNDRAILEGTEEPGARRMSIRKLGADAQFFIFYYANGSYQKYLAGN</sequence>
<evidence type="ECO:0000256" key="1">
    <source>
        <dbReference type="ARBA" id="ARBA00001974"/>
    </source>
</evidence>
<dbReference type="EMBL" id="JALLAZ020001828">
    <property type="protein sequence ID" value="KAL3762398.1"/>
    <property type="molecule type" value="Genomic_DNA"/>
</dbReference>
<evidence type="ECO:0000313" key="13">
    <source>
        <dbReference type="Proteomes" id="UP001530315"/>
    </source>
</evidence>
<dbReference type="PROSITE" id="PS00076">
    <property type="entry name" value="PYRIDINE_REDOX_1"/>
    <property type="match status" value="1"/>
</dbReference>
<evidence type="ECO:0000256" key="2">
    <source>
        <dbReference type="ARBA" id="ARBA00007532"/>
    </source>
</evidence>
<evidence type="ECO:0000259" key="11">
    <source>
        <dbReference type="Pfam" id="PF07992"/>
    </source>
</evidence>
<dbReference type="AlphaFoldDB" id="A0ABD3MHP4"/>
<feature type="signal peptide" evidence="10">
    <location>
        <begin position="1"/>
        <end position="20"/>
    </location>
</feature>
<keyword evidence="5" id="KW-0521">NADP</keyword>
<dbReference type="Proteomes" id="UP001530315">
    <property type="component" value="Unassembled WGS sequence"/>
</dbReference>
<evidence type="ECO:0000256" key="7">
    <source>
        <dbReference type="ARBA" id="ARBA00023157"/>
    </source>
</evidence>
<feature type="domain" description="FAD/NAD(P)-binding" evidence="11">
    <location>
        <begin position="109"/>
        <end position="484"/>
    </location>
</feature>
<evidence type="ECO:0000313" key="12">
    <source>
        <dbReference type="EMBL" id="KAL3762398.1"/>
    </source>
</evidence>
<keyword evidence="4" id="KW-0274">FAD</keyword>
<dbReference type="PANTHER" id="PTHR43014">
    <property type="entry name" value="MERCURIC REDUCTASE"/>
    <property type="match status" value="1"/>
</dbReference>
<dbReference type="Pfam" id="PF07992">
    <property type="entry name" value="Pyr_redox_2"/>
    <property type="match status" value="1"/>
</dbReference>
<keyword evidence="6" id="KW-0560">Oxidoreductase</keyword>
<comment type="caution">
    <text evidence="12">The sequence shown here is derived from an EMBL/GenBank/DDBJ whole genome shotgun (WGS) entry which is preliminary data.</text>
</comment>
<evidence type="ECO:0000256" key="8">
    <source>
        <dbReference type="ARBA" id="ARBA00023284"/>
    </source>
</evidence>
<feature type="region of interest" description="Disordered" evidence="9">
    <location>
        <begin position="535"/>
        <end position="558"/>
    </location>
</feature>
<dbReference type="PRINTS" id="PR00368">
    <property type="entry name" value="FADPNR"/>
</dbReference>
<evidence type="ECO:0000256" key="3">
    <source>
        <dbReference type="ARBA" id="ARBA00022630"/>
    </source>
</evidence>
<dbReference type="InterPro" id="IPR012999">
    <property type="entry name" value="Pyr_OxRdtase_I_AS"/>
</dbReference>
<evidence type="ECO:0000256" key="5">
    <source>
        <dbReference type="ARBA" id="ARBA00022857"/>
    </source>
</evidence>
<comment type="cofactor">
    <cofactor evidence="1">
        <name>FAD</name>
        <dbReference type="ChEBI" id="CHEBI:57692"/>
    </cofactor>
</comment>
<dbReference type="PANTHER" id="PTHR43014:SF2">
    <property type="entry name" value="MERCURIC REDUCTASE"/>
    <property type="match status" value="1"/>
</dbReference>
<organism evidence="12 13">
    <name type="scientific">Stephanodiscus triporus</name>
    <dbReference type="NCBI Taxonomy" id="2934178"/>
    <lineage>
        <taxon>Eukaryota</taxon>
        <taxon>Sar</taxon>
        <taxon>Stramenopiles</taxon>
        <taxon>Ochrophyta</taxon>
        <taxon>Bacillariophyta</taxon>
        <taxon>Coscinodiscophyceae</taxon>
        <taxon>Thalassiosirophycidae</taxon>
        <taxon>Stephanodiscales</taxon>
        <taxon>Stephanodiscaceae</taxon>
        <taxon>Stephanodiscus</taxon>
    </lineage>
</organism>
<dbReference type="SUPFAM" id="SSF51905">
    <property type="entry name" value="FAD/NAD(P)-binding domain"/>
    <property type="match status" value="1"/>
</dbReference>
<feature type="chain" id="PRO_5044861991" description="FAD/NAD(P)-binding domain-containing protein" evidence="10">
    <location>
        <begin position="21"/>
        <end position="611"/>
    </location>
</feature>
<evidence type="ECO:0000256" key="4">
    <source>
        <dbReference type="ARBA" id="ARBA00022827"/>
    </source>
</evidence>
<dbReference type="PRINTS" id="PR00411">
    <property type="entry name" value="PNDRDTASEI"/>
</dbReference>
<feature type="region of interest" description="Disordered" evidence="9">
    <location>
        <begin position="18"/>
        <end position="64"/>
    </location>
</feature>
<evidence type="ECO:0000256" key="6">
    <source>
        <dbReference type="ARBA" id="ARBA00023002"/>
    </source>
</evidence>
<accession>A0ABD3MHP4</accession>
<keyword evidence="13" id="KW-1185">Reference proteome</keyword>
<dbReference type="InterPro" id="IPR036188">
    <property type="entry name" value="FAD/NAD-bd_sf"/>
</dbReference>
<keyword evidence="3" id="KW-0285">Flavoprotein</keyword>
<keyword evidence="10" id="KW-0732">Signal</keyword>
<dbReference type="InterPro" id="IPR023753">
    <property type="entry name" value="FAD/NAD-binding_dom"/>
</dbReference>
<evidence type="ECO:0000256" key="9">
    <source>
        <dbReference type="SAM" id="MobiDB-lite"/>
    </source>
</evidence>
<proteinExistence type="inferred from homology"/>
<reference evidence="12 13" key="1">
    <citation type="submission" date="2024-10" db="EMBL/GenBank/DDBJ databases">
        <title>Updated reference genomes for cyclostephanoid diatoms.</title>
        <authorList>
            <person name="Roberts W.R."/>
            <person name="Alverson A.J."/>
        </authorList>
    </citation>
    <scope>NUCLEOTIDE SEQUENCE [LARGE SCALE GENOMIC DNA]</scope>
    <source>
        <strain evidence="12 13">AJA276-08</strain>
    </source>
</reference>
<keyword evidence="8" id="KW-0676">Redox-active center</keyword>
<dbReference type="GO" id="GO:0016491">
    <property type="term" value="F:oxidoreductase activity"/>
    <property type="evidence" value="ECO:0007669"/>
    <property type="project" value="UniProtKB-KW"/>
</dbReference>
<evidence type="ECO:0000256" key="10">
    <source>
        <dbReference type="SAM" id="SignalP"/>
    </source>
</evidence>